<sequence>MLVHRVRECAPDAPTYKNERGCAADARAGALTYLQGDKSKTYSANRMPPEKKACHSNQQV</sequence>
<evidence type="ECO:0000313" key="3">
    <source>
        <dbReference type="Proteomes" id="UP001344906"/>
    </source>
</evidence>
<accession>A0ABQ6FX84</accession>
<proteinExistence type="predicted"/>
<evidence type="ECO:0000256" key="1">
    <source>
        <dbReference type="SAM" id="MobiDB-lite"/>
    </source>
</evidence>
<reference evidence="2 3" key="1">
    <citation type="submission" date="2023-02" db="EMBL/GenBank/DDBJ databases">
        <title>Dictyobacter halimunensis sp. nov., a new member of the class Ktedonobacteria from forest soil in a geothermal area.</title>
        <authorList>
            <person name="Rachmania M.K."/>
            <person name="Ningsih F."/>
            <person name="Sakai Y."/>
            <person name="Yabe S."/>
            <person name="Yokota A."/>
            <person name="Sjamsuridzal W."/>
        </authorList>
    </citation>
    <scope>NUCLEOTIDE SEQUENCE [LARGE SCALE GENOMIC DNA]</scope>
    <source>
        <strain evidence="2 3">S3.2.2.5</strain>
    </source>
</reference>
<name>A0ABQ6FX84_9CHLR</name>
<organism evidence="2 3">
    <name type="scientific">Dictyobacter halimunensis</name>
    <dbReference type="NCBI Taxonomy" id="3026934"/>
    <lineage>
        <taxon>Bacteria</taxon>
        <taxon>Bacillati</taxon>
        <taxon>Chloroflexota</taxon>
        <taxon>Ktedonobacteria</taxon>
        <taxon>Ktedonobacterales</taxon>
        <taxon>Dictyobacteraceae</taxon>
        <taxon>Dictyobacter</taxon>
    </lineage>
</organism>
<feature type="region of interest" description="Disordered" evidence="1">
    <location>
        <begin position="40"/>
        <end position="60"/>
    </location>
</feature>
<keyword evidence="3" id="KW-1185">Reference proteome</keyword>
<evidence type="ECO:0000313" key="2">
    <source>
        <dbReference type="EMBL" id="GLV58885.1"/>
    </source>
</evidence>
<protein>
    <submittedName>
        <fullName evidence="2">Uncharacterized protein</fullName>
    </submittedName>
</protein>
<dbReference type="Proteomes" id="UP001344906">
    <property type="component" value="Unassembled WGS sequence"/>
</dbReference>
<comment type="caution">
    <text evidence="2">The sequence shown here is derived from an EMBL/GenBank/DDBJ whole genome shotgun (WGS) entry which is preliminary data.</text>
</comment>
<gene>
    <name evidence="2" type="ORF">KDH_57130</name>
</gene>
<dbReference type="EMBL" id="BSRI01000002">
    <property type="protein sequence ID" value="GLV58885.1"/>
    <property type="molecule type" value="Genomic_DNA"/>
</dbReference>